<comment type="caution">
    <text evidence="2">The sequence shown here is derived from an EMBL/GenBank/DDBJ whole genome shotgun (WGS) entry which is preliminary data.</text>
</comment>
<keyword evidence="1" id="KW-0732">Signal</keyword>
<accession>A0ABR1XWX2</accession>
<dbReference type="SUPFAM" id="SSF53474">
    <property type="entry name" value="alpha/beta-Hydrolases"/>
    <property type="match status" value="1"/>
</dbReference>
<protein>
    <submittedName>
        <fullName evidence="2">Alpha/Beta hydrolase protein</fullName>
    </submittedName>
</protein>
<dbReference type="EMBL" id="JBBWUH010000004">
    <property type="protein sequence ID" value="KAK8169771.1"/>
    <property type="molecule type" value="Genomic_DNA"/>
</dbReference>
<organism evidence="2 3">
    <name type="scientific">Phyllosticta citrichinensis</name>
    <dbReference type="NCBI Taxonomy" id="1130410"/>
    <lineage>
        <taxon>Eukaryota</taxon>
        <taxon>Fungi</taxon>
        <taxon>Dikarya</taxon>
        <taxon>Ascomycota</taxon>
        <taxon>Pezizomycotina</taxon>
        <taxon>Dothideomycetes</taxon>
        <taxon>Dothideomycetes incertae sedis</taxon>
        <taxon>Botryosphaeriales</taxon>
        <taxon>Phyllostictaceae</taxon>
        <taxon>Phyllosticta</taxon>
    </lineage>
</organism>
<keyword evidence="2" id="KW-0378">Hydrolase</keyword>
<gene>
    <name evidence="2" type="ORF">IWX90DRAFT_189158</name>
</gene>
<dbReference type="PANTHER" id="PTHR43194">
    <property type="entry name" value="HYDROLASE ALPHA/BETA FOLD FAMILY"/>
    <property type="match status" value="1"/>
</dbReference>
<dbReference type="Gene3D" id="3.40.50.1820">
    <property type="entry name" value="alpha/beta hydrolase"/>
    <property type="match status" value="1"/>
</dbReference>
<dbReference type="InterPro" id="IPR029058">
    <property type="entry name" value="AB_hydrolase_fold"/>
</dbReference>
<evidence type="ECO:0000313" key="2">
    <source>
        <dbReference type="EMBL" id="KAK8169771.1"/>
    </source>
</evidence>
<evidence type="ECO:0000313" key="3">
    <source>
        <dbReference type="Proteomes" id="UP001456524"/>
    </source>
</evidence>
<sequence>MRWLMTISLAFGALARLAHAASCTGVSAVSPNCTSKEVAYKRDSFYIGGEYVYSESLSGSIFSDQLYVEKLTPQTGVNQTNPIVFISAGVPSGAVWLNTLDNRRGWASYFLDHGYQVYILDITSVGRSSQPQFSIYPLKIGSTDTITRNCYTSPETIIPYPQAINHTQWPGTGVRGDAIFDSFMASMIPLTSNATSLELSMRKAGCQLLEMIGSSFLISHSAGSTYATLLSDQCPNLIKANVNIEPGNTPFQSLVGNSTVPAVGRTSARPYGLTTTEIGYVPALNSSADLETVWVGDDLAGNRSCVMQTEPARQLPNIAKVPYVAITGAASPHITYDHCIINYLKQVGVDPEWIKLEDRGILGNGHFMYLEKNSDEIAAVVLEWMQSR</sequence>
<dbReference type="InterPro" id="IPR050228">
    <property type="entry name" value="Carboxylesterase_BioH"/>
</dbReference>
<feature type="signal peptide" evidence="1">
    <location>
        <begin position="1"/>
        <end position="20"/>
    </location>
</feature>
<dbReference type="CDD" id="cd12809">
    <property type="entry name" value="Esterase_713_like-2"/>
    <property type="match status" value="1"/>
</dbReference>
<feature type="chain" id="PRO_5045403096" evidence="1">
    <location>
        <begin position="21"/>
        <end position="388"/>
    </location>
</feature>
<reference evidence="2 3" key="1">
    <citation type="journal article" date="2022" name="G3 (Bethesda)">
        <title>Enemy or ally: a genomic approach to elucidate the lifestyle of Phyllosticta citrichinaensis.</title>
        <authorList>
            <person name="Buijs V.A."/>
            <person name="Groenewald J.Z."/>
            <person name="Haridas S."/>
            <person name="LaButti K.M."/>
            <person name="Lipzen A."/>
            <person name="Martin F.M."/>
            <person name="Barry K."/>
            <person name="Grigoriev I.V."/>
            <person name="Crous P.W."/>
            <person name="Seidl M.F."/>
        </authorList>
    </citation>
    <scope>NUCLEOTIDE SEQUENCE [LARGE SCALE GENOMIC DNA]</scope>
    <source>
        <strain evidence="2 3">CBS 129764</strain>
    </source>
</reference>
<dbReference type="Proteomes" id="UP001456524">
    <property type="component" value="Unassembled WGS sequence"/>
</dbReference>
<evidence type="ECO:0000256" key="1">
    <source>
        <dbReference type="SAM" id="SignalP"/>
    </source>
</evidence>
<dbReference type="GO" id="GO:0016787">
    <property type="term" value="F:hydrolase activity"/>
    <property type="evidence" value="ECO:0007669"/>
    <property type="project" value="UniProtKB-KW"/>
</dbReference>
<keyword evidence="3" id="KW-1185">Reference proteome</keyword>
<dbReference type="PANTHER" id="PTHR43194:SF4">
    <property type="entry name" value="AB HYDROLASE-1 DOMAIN-CONTAINING PROTEIN"/>
    <property type="match status" value="1"/>
</dbReference>
<proteinExistence type="predicted"/>
<name>A0ABR1XWX2_9PEZI</name>